<evidence type="ECO:0000313" key="2">
    <source>
        <dbReference type="EMBL" id="MBA0742498.1"/>
    </source>
</evidence>
<dbReference type="Proteomes" id="UP000593579">
    <property type="component" value="Unassembled WGS sequence"/>
</dbReference>
<dbReference type="OrthoDB" id="10375850at2759"/>
<evidence type="ECO:0000313" key="3">
    <source>
        <dbReference type="Proteomes" id="UP000593579"/>
    </source>
</evidence>
<reference evidence="2 3" key="1">
    <citation type="journal article" date="2019" name="Genome Biol. Evol.">
        <title>Insights into the evolution of the New World diploid cottons (Gossypium, subgenus Houzingenia) based on genome sequencing.</title>
        <authorList>
            <person name="Grover C.E."/>
            <person name="Arick M.A. 2nd"/>
            <person name="Thrash A."/>
            <person name="Conover J.L."/>
            <person name="Sanders W.S."/>
            <person name="Peterson D.G."/>
            <person name="Frelichowski J.E."/>
            <person name="Scheffler J.A."/>
            <person name="Scheffler B.E."/>
            <person name="Wendel J.F."/>
        </authorList>
    </citation>
    <scope>NUCLEOTIDE SEQUENCE [LARGE SCALE GENOMIC DNA]</scope>
    <source>
        <strain evidence="2">5</strain>
        <tissue evidence="2">Leaf</tissue>
    </source>
</reference>
<comment type="caution">
    <text evidence="2">The sequence shown here is derived from an EMBL/GenBank/DDBJ whole genome shotgun (WGS) entry which is preliminary data.</text>
</comment>
<proteinExistence type="predicted"/>
<keyword evidence="3" id="KW-1185">Reference proteome</keyword>
<keyword evidence="1" id="KW-0472">Membrane</keyword>
<sequence length="170" mass="19440">MRGLVFDIKSEILHWGVLKLGSLVVFVSKIAIHLTKLGFVDIGKPNCINNFVVPVFIVIVAVIAEVMPTSAVTSAHTCFLQFSNWFMKKKVIVRKKIMVGFWIQTIVKRQKRMENTRSAATTTPKILPSLREKERFRKDYKRETRDLSKGITGNQAEEWGTKGYRKLGEN</sequence>
<dbReference type="AlphaFoldDB" id="A0A7J9C282"/>
<feature type="transmembrane region" description="Helical" evidence="1">
    <location>
        <begin position="47"/>
        <end position="64"/>
    </location>
</feature>
<feature type="transmembrane region" description="Helical" evidence="1">
    <location>
        <begin position="12"/>
        <end position="35"/>
    </location>
</feature>
<gene>
    <name evidence="2" type="ORF">Gogos_015549</name>
</gene>
<evidence type="ECO:0000256" key="1">
    <source>
        <dbReference type="SAM" id="Phobius"/>
    </source>
</evidence>
<name>A0A7J9C282_GOSGO</name>
<keyword evidence="1" id="KW-1133">Transmembrane helix</keyword>
<protein>
    <submittedName>
        <fullName evidence="2">Uncharacterized protein</fullName>
    </submittedName>
</protein>
<dbReference type="EMBL" id="JABEZY010000007">
    <property type="protein sequence ID" value="MBA0742498.1"/>
    <property type="molecule type" value="Genomic_DNA"/>
</dbReference>
<accession>A0A7J9C282</accession>
<organism evidence="2 3">
    <name type="scientific">Gossypium gossypioides</name>
    <name type="common">Mexican cotton</name>
    <name type="synonym">Selera gossypioides</name>
    <dbReference type="NCBI Taxonomy" id="34282"/>
    <lineage>
        <taxon>Eukaryota</taxon>
        <taxon>Viridiplantae</taxon>
        <taxon>Streptophyta</taxon>
        <taxon>Embryophyta</taxon>
        <taxon>Tracheophyta</taxon>
        <taxon>Spermatophyta</taxon>
        <taxon>Magnoliopsida</taxon>
        <taxon>eudicotyledons</taxon>
        <taxon>Gunneridae</taxon>
        <taxon>Pentapetalae</taxon>
        <taxon>rosids</taxon>
        <taxon>malvids</taxon>
        <taxon>Malvales</taxon>
        <taxon>Malvaceae</taxon>
        <taxon>Malvoideae</taxon>
        <taxon>Gossypium</taxon>
    </lineage>
</organism>
<keyword evidence="1" id="KW-0812">Transmembrane</keyword>